<dbReference type="RefSeq" id="WP_012200347.1">
    <property type="nucleotide sequence ID" value="NC_010001.1"/>
</dbReference>
<dbReference type="SUPFAM" id="SSF51445">
    <property type="entry name" value="(Trans)glycosidases"/>
    <property type="match status" value="1"/>
</dbReference>
<evidence type="ECO:0000256" key="2">
    <source>
        <dbReference type="ARBA" id="ARBA00022801"/>
    </source>
</evidence>
<dbReference type="GO" id="GO:0009254">
    <property type="term" value="P:peptidoglycan turnover"/>
    <property type="evidence" value="ECO:0007669"/>
    <property type="project" value="TreeGrafter"/>
</dbReference>
<dbReference type="GO" id="GO:0005975">
    <property type="term" value="P:carbohydrate metabolic process"/>
    <property type="evidence" value="ECO:0007669"/>
    <property type="project" value="InterPro"/>
</dbReference>
<protein>
    <submittedName>
        <fullName evidence="5">Beta-N-acetylhexosaminidase</fullName>
        <ecNumber evidence="5">3.2.1.52</ecNumber>
    </submittedName>
</protein>
<organism evidence="5 6">
    <name type="scientific">Lachnoclostridium phytofermentans (strain ATCC 700394 / DSM 18823 / ISDg)</name>
    <name type="common">Clostridium phytofermentans</name>
    <dbReference type="NCBI Taxonomy" id="357809"/>
    <lineage>
        <taxon>Bacteria</taxon>
        <taxon>Bacillati</taxon>
        <taxon>Bacillota</taxon>
        <taxon>Clostridia</taxon>
        <taxon>Lachnospirales</taxon>
        <taxon>Lachnospiraceae</taxon>
    </lineage>
</organism>
<dbReference type="InterPro" id="IPR017853">
    <property type="entry name" value="GH"/>
</dbReference>
<comment type="similarity">
    <text evidence="1">Belongs to the glycosyl hydrolase 3 family.</text>
</comment>
<dbReference type="PANTHER" id="PTHR30480:SF16">
    <property type="entry name" value="GLYCOSIDE HYDROLASE FAMILY 3 DOMAIN PROTEIN"/>
    <property type="match status" value="1"/>
</dbReference>
<feature type="domain" description="Glycoside hydrolase family 3 N-terminal" evidence="4">
    <location>
        <begin position="87"/>
        <end position="400"/>
    </location>
</feature>
<dbReference type="Proteomes" id="UP000000370">
    <property type="component" value="Chromosome"/>
</dbReference>
<reference evidence="6" key="1">
    <citation type="submission" date="2007-11" db="EMBL/GenBank/DDBJ databases">
        <title>Complete genome sequence of Clostridium phytofermentans ISDg.</title>
        <authorList>
            <person name="Leschine S.B."/>
            <person name="Warnick T.A."/>
            <person name="Blanchard J.L."/>
            <person name="Schnell D.J."/>
            <person name="Petit E.L."/>
            <person name="LaTouf W.G."/>
            <person name="Copeland A."/>
            <person name="Lucas S."/>
            <person name="Lapidus A."/>
            <person name="Barry K."/>
            <person name="Glavina del Rio T."/>
            <person name="Dalin E."/>
            <person name="Tice H."/>
            <person name="Pitluck S."/>
            <person name="Kiss H."/>
            <person name="Brettin T."/>
            <person name="Bruce D."/>
            <person name="Detter J.C."/>
            <person name="Han C."/>
            <person name="Kuske C."/>
            <person name="Schmutz J."/>
            <person name="Larimer F."/>
            <person name="Land M."/>
            <person name="Hauser L."/>
            <person name="Kyrpides N."/>
            <person name="Kim E.A."/>
            <person name="Richardson P."/>
        </authorList>
    </citation>
    <scope>NUCLEOTIDE SEQUENCE [LARGE SCALE GENOMIC DNA]</scope>
    <source>
        <strain evidence="6">ATCC 700394 / DSM 18823 / ISDg</strain>
    </source>
</reference>
<evidence type="ECO:0000313" key="5">
    <source>
        <dbReference type="EMBL" id="ABX42693.1"/>
    </source>
</evidence>
<evidence type="ECO:0000313" key="6">
    <source>
        <dbReference type="Proteomes" id="UP000000370"/>
    </source>
</evidence>
<dbReference type="EMBL" id="CP000885">
    <property type="protein sequence ID" value="ABX42693.1"/>
    <property type="molecule type" value="Genomic_DNA"/>
</dbReference>
<sequence precursor="true">MRKTESIYCILVMILILLFSGCSKNSKSSGNENQNDISITPIIEEPSAGPTVTPIDITIVPTAIPTKLPEEESESMRVAKNLMQTMTLEEKVAQMFFVRCPEEQAEDIMKEYQFGGYLLFARDFEGETKESVTKKITKYQEVAKIPTFIGVDEEGGTVNRISKYTAFRAKPFESSSNLYKKGGFNEIRKDTKEKTELLLSLGINLNFAPVCDVASSSKDFIYARAFGTEVEKTSEYVTLVVETMKEMGIGSVLKHFPGYGNNVDTHTGIAIDKRDYETFQNNDFLPFKAGIDAGAPFVLVSHNIVECMDNKLPASLSGDVHRILRNQIGFNSLIITDDLSMDAITTYTGDEVAAVLAVEAGNDMLCCTNYKEQMAAVVSAVKSGKITEERIEESVLRILQTKYDMGIIK</sequence>
<dbReference type="InterPro" id="IPR036962">
    <property type="entry name" value="Glyco_hydro_3_N_sf"/>
</dbReference>
<dbReference type="eggNOG" id="COG1472">
    <property type="taxonomic scope" value="Bacteria"/>
</dbReference>
<dbReference type="InterPro" id="IPR050226">
    <property type="entry name" value="NagZ_Beta-hexosaminidase"/>
</dbReference>
<gene>
    <name evidence="5" type="ordered locus">Cphy_2332</name>
</gene>
<dbReference type="STRING" id="357809.Cphy_2332"/>
<dbReference type="Pfam" id="PF00933">
    <property type="entry name" value="Glyco_hydro_3"/>
    <property type="match status" value="1"/>
</dbReference>
<dbReference type="EC" id="3.2.1.52" evidence="5"/>
<evidence type="ECO:0000259" key="4">
    <source>
        <dbReference type="Pfam" id="PF00933"/>
    </source>
</evidence>
<evidence type="ECO:0000256" key="3">
    <source>
        <dbReference type="ARBA" id="ARBA00023295"/>
    </source>
</evidence>
<dbReference type="Gene3D" id="3.20.20.300">
    <property type="entry name" value="Glycoside hydrolase, family 3, N-terminal domain"/>
    <property type="match status" value="1"/>
</dbReference>
<evidence type="ECO:0000256" key="1">
    <source>
        <dbReference type="ARBA" id="ARBA00005336"/>
    </source>
</evidence>
<keyword evidence="3 5" id="KW-0326">Glycosidase</keyword>
<proteinExistence type="inferred from homology"/>
<keyword evidence="2 5" id="KW-0378">Hydrolase</keyword>
<dbReference type="KEGG" id="cpy:Cphy_2332"/>
<dbReference type="InterPro" id="IPR001764">
    <property type="entry name" value="Glyco_hydro_3_N"/>
</dbReference>
<dbReference type="GO" id="GO:0004563">
    <property type="term" value="F:beta-N-acetylhexosaminidase activity"/>
    <property type="evidence" value="ECO:0007669"/>
    <property type="project" value="UniProtKB-EC"/>
</dbReference>
<dbReference type="CAZy" id="GH3">
    <property type="family name" value="Glycoside Hydrolase Family 3"/>
</dbReference>
<accession>A9KKW1</accession>
<keyword evidence="6" id="KW-1185">Reference proteome</keyword>
<dbReference type="PROSITE" id="PS51257">
    <property type="entry name" value="PROKAR_LIPOPROTEIN"/>
    <property type="match status" value="1"/>
</dbReference>
<dbReference type="AlphaFoldDB" id="A9KKW1"/>
<name>A9KKW1_LACP7</name>
<dbReference type="PANTHER" id="PTHR30480">
    <property type="entry name" value="BETA-HEXOSAMINIDASE-RELATED"/>
    <property type="match status" value="1"/>
</dbReference>
<dbReference type="HOGENOM" id="CLU_008392_0_2_9"/>